<dbReference type="AlphaFoldDB" id="A0AAQ6IDH1"/>
<feature type="compositionally biased region" description="Polar residues" evidence="1">
    <location>
        <begin position="78"/>
        <end position="97"/>
    </location>
</feature>
<dbReference type="Pfam" id="PF15344">
    <property type="entry name" value="FAM217"/>
    <property type="match status" value="1"/>
</dbReference>
<evidence type="ECO:0008006" key="4">
    <source>
        <dbReference type="Google" id="ProtNLM"/>
    </source>
</evidence>
<feature type="region of interest" description="Disordered" evidence="1">
    <location>
        <begin position="23"/>
        <end position="198"/>
    </location>
</feature>
<dbReference type="Ensembl" id="ENSATET00000073836.1">
    <property type="protein sequence ID" value="ENSATEP00000073239.1"/>
    <property type="gene ID" value="ENSATEG00000030629.1"/>
</dbReference>
<organism evidence="2 3">
    <name type="scientific">Anabas testudineus</name>
    <name type="common">Climbing perch</name>
    <name type="synonym">Anthias testudineus</name>
    <dbReference type="NCBI Taxonomy" id="64144"/>
    <lineage>
        <taxon>Eukaryota</taxon>
        <taxon>Metazoa</taxon>
        <taxon>Chordata</taxon>
        <taxon>Craniata</taxon>
        <taxon>Vertebrata</taxon>
        <taxon>Euteleostomi</taxon>
        <taxon>Actinopterygii</taxon>
        <taxon>Neopterygii</taxon>
        <taxon>Teleostei</taxon>
        <taxon>Neoteleostei</taxon>
        <taxon>Acanthomorphata</taxon>
        <taxon>Anabantaria</taxon>
        <taxon>Anabantiformes</taxon>
        <taxon>Anabantoidei</taxon>
        <taxon>Anabantidae</taxon>
        <taxon>Anabas</taxon>
    </lineage>
</organism>
<accession>A0AAQ6IDH1</accession>
<dbReference type="InterPro" id="IPR029266">
    <property type="entry name" value="FAM217"/>
</dbReference>
<evidence type="ECO:0000313" key="3">
    <source>
        <dbReference type="Proteomes" id="UP000265040"/>
    </source>
</evidence>
<sequence length="535" mass="60366">MGTILQERAPQQRLERVSIREREWKNKASWSNNRPNVASNKMGRRQSQRKCQQPQYTLPSQENNNEKKLQQRRKHKSNTSSAKRTTCRHSAQGTPESKSPLWSPAEERIKPKMHTAAQSCGQKEQKRTGHRASRRTPAFPCYRLSDSSPDLLERHSPKLEVGTPRGHGEGDSDTDLSESEKLPASPSVSVPPRLEQRPEVIDAEDCAQRHRPRGQGCDGYDFPDFLPPPFNSWNLHQLAVFYNVEGRGAPRPRPMGSLETYLERLLQLEWHQIQTVQEESGRSAVSDVSHGCHRSAAAASSRLSSPKCILQCQRAFPLTFLSSLISHSALLSGCACTLCRIRYSTCSTLCCRSAHSHTRQSRISPILERREPVSLPKRSYSESRVHSSNQSSECQMLNSPVRAKSHLRRMRASGNIRNPVQATNIKPQSTARDLSIGTPRDCLGARGNLLEWRTGGVRKRGGSEQRGSGVEKQENGSERKRSVSECRRRGMQRWRTAEFKEIKPDAVTAIMDNLPASKYSAVNRPNRQKQVEFVT</sequence>
<dbReference type="PANTHER" id="PTHR22145">
    <property type="entry name" value="SI:CH211-266K22.6"/>
    <property type="match status" value="1"/>
</dbReference>
<feature type="compositionally biased region" description="Polar residues" evidence="1">
    <location>
        <begin position="386"/>
        <end position="397"/>
    </location>
</feature>
<dbReference type="Proteomes" id="UP000265040">
    <property type="component" value="Chromosome 5"/>
</dbReference>
<protein>
    <recommendedName>
        <fullName evidence="4">Family with sequence similarity 217 member B</fullName>
    </recommendedName>
</protein>
<evidence type="ECO:0000256" key="1">
    <source>
        <dbReference type="SAM" id="MobiDB-lite"/>
    </source>
</evidence>
<reference evidence="2" key="2">
    <citation type="submission" date="2025-08" db="UniProtKB">
        <authorList>
            <consortium name="Ensembl"/>
        </authorList>
    </citation>
    <scope>IDENTIFICATION</scope>
</reference>
<evidence type="ECO:0000313" key="2">
    <source>
        <dbReference type="Ensembl" id="ENSATEP00000073239.1"/>
    </source>
</evidence>
<name>A0AAQ6IDH1_ANATE</name>
<feature type="compositionally biased region" description="Polar residues" evidence="1">
    <location>
        <begin position="49"/>
        <end position="63"/>
    </location>
</feature>
<dbReference type="GeneID" id="113151724"/>
<feature type="compositionally biased region" description="Basic and acidic residues" evidence="1">
    <location>
        <begin position="469"/>
        <end position="488"/>
    </location>
</feature>
<dbReference type="RefSeq" id="XP_026200408.1">
    <property type="nucleotide sequence ID" value="XM_026344623.1"/>
</dbReference>
<feature type="region of interest" description="Disordered" evidence="1">
    <location>
        <begin position="361"/>
        <end position="397"/>
    </location>
</feature>
<reference evidence="2" key="3">
    <citation type="submission" date="2025-09" db="UniProtKB">
        <authorList>
            <consortium name="Ensembl"/>
        </authorList>
    </citation>
    <scope>IDENTIFICATION</scope>
</reference>
<feature type="compositionally biased region" description="Polar residues" evidence="1">
    <location>
        <begin position="28"/>
        <end position="39"/>
    </location>
</feature>
<reference evidence="2 3" key="1">
    <citation type="submission" date="2021-04" db="EMBL/GenBank/DDBJ databases">
        <authorList>
            <consortium name="Wellcome Sanger Institute Data Sharing"/>
        </authorList>
    </citation>
    <scope>NUCLEOTIDE SEQUENCE [LARGE SCALE GENOMIC DNA]</scope>
</reference>
<dbReference type="GeneTree" id="ENSGT00940000154543"/>
<keyword evidence="3" id="KW-1185">Reference proteome</keyword>
<dbReference type="PANTHER" id="PTHR22145:SF2">
    <property type="entry name" value="SI:CH211-266K22.6"/>
    <property type="match status" value="1"/>
</dbReference>
<proteinExistence type="predicted"/>
<feature type="region of interest" description="Disordered" evidence="1">
    <location>
        <begin position="456"/>
        <end position="490"/>
    </location>
</feature>